<reference evidence="2" key="1">
    <citation type="submission" date="2017-08" db="EMBL/GenBank/DDBJ databases">
        <authorList>
            <person name="Imhoff J.F."/>
            <person name="Rahn T."/>
            <person name="Kuenzel S."/>
            <person name="Neulinger S.C."/>
        </authorList>
    </citation>
    <scope>NUCLEOTIDE SEQUENCE</scope>
    <source>
        <strain evidence="2">DSM 9154</strain>
    </source>
</reference>
<keyword evidence="1" id="KW-0812">Transmembrane</keyword>
<keyword evidence="1" id="KW-1133">Transmembrane helix</keyword>
<evidence type="ECO:0000313" key="2">
    <source>
        <dbReference type="EMBL" id="MBK1698701.1"/>
    </source>
</evidence>
<keyword evidence="3" id="KW-1185">Reference proteome</keyword>
<name>A0A934QKT2_9PROT</name>
<dbReference type="EMBL" id="NRRE01000029">
    <property type="protein sequence ID" value="MBK1698701.1"/>
    <property type="molecule type" value="Genomic_DNA"/>
</dbReference>
<accession>A0A934QKT2</accession>
<protein>
    <submittedName>
        <fullName evidence="2">Uncharacterized protein</fullName>
    </submittedName>
</protein>
<dbReference type="Proteomes" id="UP000778970">
    <property type="component" value="Unassembled WGS sequence"/>
</dbReference>
<keyword evidence="1" id="KW-0472">Membrane</keyword>
<comment type="caution">
    <text evidence="2">The sequence shown here is derived from an EMBL/GenBank/DDBJ whole genome shotgun (WGS) entry which is preliminary data.</text>
</comment>
<evidence type="ECO:0000313" key="3">
    <source>
        <dbReference type="Proteomes" id="UP000778970"/>
    </source>
</evidence>
<sequence length="138" mass="15210">MMSTDYKEVRGKRGVLGVILLISRPAKTWRAVAYAIVLAGLTSAALLGAAGSVSAQGQLPEYDFEKYCEQAAQTNDGSNMTEQGCRDQERAARRWLQDTRVSAEIYDYCDSVASMSGGSYFILKACMQHERQARDAKQ</sequence>
<proteinExistence type="predicted"/>
<dbReference type="AlphaFoldDB" id="A0A934QKT2"/>
<reference evidence="2" key="2">
    <citation type="journal article" date="2020" name="Microorganisms">
        <title>Osmotic Adaptation and Compatible Solute Biosynthesis of Phototrophic Bacteria as Revealed from Genome Analyses.</title>
        <authorList>
            <person name="Imhoff J.F."/>
            <person name="Rahn T."/>
            <person name="Kunzel S."/>
            <person name="Keller A."/>
            <person name="Neulinger S.C."/>
        </authorList>
    </citation>
    <scope>NUCLEOTIDE SEQUENCE</scope>
    <source>
        <strain evidence="2">DSM 9154</strain>
    </source>
</reference>
<gene>
    <name evidence="2" type="ORF">CKO21_15750</name>
</gene>
<feature type="transmembrane region" description="Helical" evidence="1">
    <location>
        <begin position="31"/>
        <end position="50"/>
    </location>
</feature>
<evidence type="ECO:0000256" key="1">
    <source>
        <dbReference type="SAM" id="Phobius"/>
    </source>
</evidence>
<organism evidence="2 3">
    <name type="scientific">Rhodovibrio salinarum</name>
    <dbReference type="NCBI Taxonomy" id="1087"/>
    <lineage>
        <taxon>Bacteria</taxon>
        <taxon>Pseudomonadati</taxon>
        <taxon>Pseudomonadota</taxon>
        <taxon>Alphaproteobacteria</taxon>
        <taxon>Rhodospirillales</taxon>
        <taxon>Rhodovibrionaceae</taxon>
        <taxon>Rhodovibrio</taxon>
    </lineage>
</organism>